<evidence type="ECO:0000256" key="3">
    <source>
        <dbReference type="ARBA" id="ARBA00022692"/>
    </source>
</evidence>
<keyword evidence="5 7" id="KW-0472">Membrane</keyword>
<accession>S0FUQ5</accession>
<dbReference type="GO" id="GO:0005886">
    <property type="term" value="C:plasma membrane"/>
    <property type="evidence" value="ECO:0007669"/>
    <property type="project" value="UniProtKB-SubCell"/>
</dbReference>
<feature type="transmembrane region" description="Helical" evidence="7">
    <location>
        <begin position="16"/>
        <end position="37"/>
    </location>
</feature>
<evidence type="ECO:0000256" key="2">
    <source>
        <dbReference type="ARBA" id="ARBA00022475"/>
    </source>
</evidence>
<evidence type="ECO:0000313" key="9">
    <source>
        <dbReference type="EMBL" id="EMS78440.1"/>
    </source>
</evidence>
<feature type="domain" description="Cache" evidence="8">
    <location>
        <begin position="145"/>
        <end position="261"/>
    </location>
</feature>
<evidence type="ECO:0000256" key="1">
    <source>
        <dbReference type="ARBA" id="ARBA00004651"/>
    </source>
</evidence>
<keyword evidence="2" id="KW-1003">Cell membrane</keyword>
<dbReference type="CDD" id="cd12913">
    <property type="entry name" value="PDC1_MCP_like"/>
    <property type="match status" value="1"/>
</dbReference>
<protein>
    <submittedName>
        <fullName evidence="9">Signal transduction family protein</fullName>
    </submittedName>
</protein>
<evidence type="ECO:0000256" key="5">
    <source>
        <dbReference type="ARBA" id="ARBA00023136"/>
    </source>
</evidence>
<evidence type="ECO:0000256" key="4">
    <source>
        <dbReference type="ARBA" id="ARBA00022989"/>
    </source>
</evidence>
<keyword evidence="6" id="KW-0175">Coiled coil</keyword>
<dbReference type="AlphaFoldDB" id="S0FUQ5"/>
<evidence type="ECO:0000259" key="8">
    <source>
        <dbReference type="Pfam" id="PF02743"/>
    </source>
</evidence>
<dbReference type="Gene3D" id="6.10.340.10">
    <property type="match status" value="1"/>
</dbReference>
<name>S0FUQ5_9BACT</name>
<feature type="transmembrane region" description="Helical" evidence="7">
    <location>
        <begin position="313"/>
        <end position="331"/>
    </location>
</feature>
<dbReference type="InterPro" id="IPR033479">
    <property type="entry name" value="dCache_1"/>
</dbReference>
<feature type="coiled-coil region" evidence="6">
    <location>
        <begin position="421"/>
        <end position="473"/>
    </location>
</feature>
<evidence type="ECO:0000256" key="6">
    <source>
        <dbReference type="SAM" id="Coils"/>
    </source>
</evidence>
<feature type="transmembrane region" description="Helical" evidence="7">
    <location>
        <begin position="351"/>
        <end position="372"/>
    </location>
</feature>
<evidence type="ECO:0000256" key="7">
    <source>
        <dbReference type="SAM" id="Phobius"/>
    </source>
</evidence>
<evidence type="ECO:0000313" key="10">
    <source>
        <dbReference type="Proteomes" id="UP000014216"/>
    </source>
</evidence>
<keyword evidence="4 7" id="KW-1133">Transmembrane helix</keyword>
<dbReference type="Gene3D" id="3.30.450.20">
    <property type="entry name" value="PAS domain"/>
    <property type="match status" value="1"/>
</dbReference>
<keyword evidence="3 7" id="KW-0812">Transmembrane</keyword>
<organism evidence="9 10">
    <name type="scientific">Desulfotignum phosphitoxidans DSM 13687</name>
    <dbReference type="NCBI Taxonomy" id="1286635"/>
    <lineage>
        <taxon>Bacteria</taxon>
        <taxon>Pseudomonadati</taxon>
        <taxon>Thermodesulfobacteriota</taxon>
        <taxon>Desulfobacteria</taxon>
        <taxon>Desulfobacterales</taxon>
        <taxon>Desulfobacteraceae</taxon>
        <taxon>Desulfotignum</taxon>
    </lineage>
</organism>
<comment type="caution">
    <text evidence="9">The sequence shown here is derived from an EMBL/GenBank/DDBJ whole genome shotgun (WGS) entry which is preliminary data.</text>
</comment>
<gene>
    <name evidence="9" type="ORF">Dpo_8c01070</name>
</gene>
<reference evidence="9 10" key="1">
    <citation type="journal article" date="2013" name="Genome Announc.">
        <title>Draft Genome Sequence of Desulfotignum phosphitoxidans DSM 13687 Strain FiPS-3.</title>
        <authorList>
            <person name="Poehlein A."/>
            <person name="Daniel R."/>
            <person name="Simeonova D.D."/>
        </authorList>
    </citation>
    <scope>NUCLEOTIDE SEQUENCE [LARGE SCALE GENOMIC DNA]</scope>
    <source>
        <strain evidence="9 10">DSM 13687</strain>
    </source>
</reference>
<comment type="subcellular location">
    <subcellularLocation>
        <location evidence="1">Cell membrane</location>
        <topology evidence="1">Multi-pass membrane protein</topology>
    </subcellularLocation>
</comment>
<keyword evidence="10" id="KW-1185">Reference proteome</keyword>
<dbReference type="Proteomes" id="UP000014216">
    <property type="component" value="Unassembled WGS sequence"/>
</dbReference>
<sequence length="529" mass="60652">METNLNQHAYLSIRPTLLIIISALVLMTSSIIGYYYFNFGQKAAKQLASNVIDSNQLSISRELKNTLAKSHAINRMNAEYINTNLINFRNLTEFKIPFLNIVKSFDMIRAVAFGSEFGDFIGVGKRSQEVFNFTIADKTKDKNYYVYLADKHGTLKSLEQTVENYFPQNRSWYKSAIEAKGPSWSPVYIWASQTNIGISAVLPVYNESETKGVLMSALTLDSISDYLRTFKKIYSEQIYIIDRSGMLIATSTAEPLIINDKNGKSTKLERVKAKEVTNILIQQSTDYLLRRFSDFKQITINLNETIKIEKENYILNVFPFALEGGIDWLGVIVTPVEKILAPVKASMQTTIWASLFILMCALSIGFFVTRFITRPIINLNKDITAFIPGKWGTIKNDSRFKEVYQLTASYNSMTRLLNEAFDSLEQKVEQRTIELSRTNEDLIVQIKERRQIEQEKEKLISQLQKSLQQVKKLSGLLPICAHCKKIRDDKGYWNQIESYICERSEADFSHGICPECAKKLYPDFDIYDD</sequence>
<dbReference type="EMBL" id="APJX01000008">
    <property type="protein sequence ID" value="EMS78440.1"/>
    <property type="molecule type" value="Genomic_DNA"/>
</dbReference>
<dbReference type="Pfam" id="PF02743">
    <property type="entry name" value="dCache_1"/>
    <property type="match status" value="1"/>
</dbReference>
<proteinExistence type="predicted"/>